<protein>
    <submittedName>
        <fullName evidence="2">Uncharacterized protein</fullName>
    </submittedName>
</protein>
<feature type="transmembrane region" description="Helical" evidence="1">
    <location>
        <begin position="54"/>
        <end position="75"/>
    </location>
</feature>
<name>A0A229SNR4_9PSEU</name>
<evidence type="ECO:0000313" key="2">
    <source>
        <dbReference type="EMBL" id="OXM60665.1"/>
    </source>
</evidence>
<evidence type="ECO:0000256" key="1">
    <source>
        <dbReference type="SAM" id="Phobius"/>
    </source>
</evidence>
<dbReference type="RefSeq" id="WP_093952991.1">
    <property type="nucleotide sequence ID" value="NZ_NMUL01000057.1"/>
</dbReference>
<dbReference type="Proteomes" id="UP000215199">
    <property type="component" value="Unassembled WGS sequence"/>
</dbReference>
<dbReference type="EMBL" id="NMUL01000057">
    <property type="protein sequence ID" value="OXM60665.1"/>
    <property type="molecule type" value="Genomic_DNA"/>
</dbReference>
<proteinExistence type="predicted"/>
<sequence length="86" mass="9154">MDLWIGVGGAVLIVAGGLLLRKARRKWLKAIAAWTPLAGWMLVAQFWIKPLVPSMVLAFVLLGGIVVGIALTAIIGGRSGRRKPPV</sequence>
<gene>
    <name evidence="2" type="ORF">CF165_41080</name>
</gene>
<keyword evidence="1" id="KW-1133">Transmembrane helix</keyword>
<organism evidence="2 3">
    <name type="scientific">Amycolatopsis vastitatis</name>
    <dbReference type="NCBI Taxonomy" id="1905142"/>
    <lineage>
        <taxon>Bacteria</taxon>
        <taxon>Bacillati</taxon>
        <taxon>Actinomycetota</taxon>
        <taxon>Actinomycetes</taxon>
        <taxon>Pseudonocardiales</taxon>
        <taxon>Pseudonocardiaceae</taxon>
        <taxon>Amycolatopsis</taxon>
    </lineage>
</organism>
<comment type="caution">
    <text evidence="2">The sequence shown here is derived from an EMBL/GenBank/DDBJ whole genome shotgun (WGS) entry which is preliminary data.</text>
</comment>
<keyword evidence="3" id="KW-1185">Reference proteome</keyword>
<accession>A0A229SNR4</accession>
<keyword evidence="1" id="KW-0472">Membrane</keyword>
<evidence type="ECO:0000313" key="3">
    <source>
        <dbReference type="Proteomes" id="UP000215199"/>
    </source>
</evidence>
<feature type="transmembrane region" description="Helical" evidence="1">
    <location>
        <begin position="6"/>
        <end position="23"/>
    </location>
</feature>
<feature type="transmembrane region" description="Helical" evidence="1">
    <location>
        <begin position="30"/>
        <end position="48"/>
    </location>
</feature>
<dbReference type="AlphaFoldDB" id="A0A229SNR4"/>
<reference evidence="3" key="1">
    <citation type="submission" date="2017-07" db="EMBL/GenBank/DDBJ databases">
        <title>Comparative genome mining reveals phylogenetic distribution patterns of secondary metabolites in Amycolatopsis.</title>
        <authorList>
            <person name="Adamek M."/>
            <person name="Alanjary M."/>
            <person name="Sales-Ortells H."/>
            <person name="Goodfellow M."/>
            <person name="Bull A.T."/>
            <person name="Kalinowski J."/>
            <person name="Ziemert N."/>
        </authorList>
    </citation>
    <scope>NUCLEOTIDE SEQUENCE [LARGE SCALE GENOMIC DNA]</scope>
    <source>
        <strain evidence="3">H5</strain>
    </source>
</reference>
<keyword evidence="1" id="KW-0812">Transmembrane</keyword>